<evidence type="ECO:0000256" key="1">
    <source>
        <dbReference type="ARBA" id="ARBA00006328"/>
    </source>
</evidence>
<dbReference type="SUPFAM" id="SSF51735">
    <property type="entry name" value="NAD(P)-binding Rossmann-fold domains"/>
    <property type="match status" value="1"/>
</dbReference>
<reference evidence="4" key="1">
    <citation type="journal article" date="2021" name="Nat. Commun.">
        <title>Genetic determinants of endophytism in the Arabidopsis root mycobiome.</title>
        <authorList>
            <person name="Mesny F."/>
            <person name="Miyauchi S."/>
            <person name="Thiergart T."/>
            <person name="Pickel B."/>
            <person name="Atanasova L."/>
            <person name="Karlsson M."/>
            <person name="Huettel B."/>
            <person name="Barry K.W."/>
            <person name="Haridas S."/>
            <person name="Chen C."/>
            <person name="Bauer D."/>
            <person name="Andreopoulos W."/>
            <person name="Pangilinan J."/>
            <person name="LaButti K."/>
            <person name="Riley R."/>
            <person name="Lipzen A."/>
            <person name="Clum A."/>
            <person name="Drula E."/>
            <person name="Henrissat B."/>
            <person name="Kohler A."/>
            <person name="Grigoriev I.V."/>
            <person name="Martin F.M."/>
            <person name="Hacquard S."/>
        </authorList>
    </citation>
    <scope>NUCLEOTIDE SEQUENCE</scope>
    <source>
        <strain evidence="4">MPI-CAGE-AT-0147</strain>
    </source>
</reference>
<dbReference type="CDD" id="cd05251">
    <property type="entry name" value="NmrA_like_SDR_a"/>
    <property type="match status" value="1"/>
</dbReference>
<dbReference type="Gene3D" id="3.90.25.10">
    <property type="entry name" value="UDP-galactose 4-epimerase, domain 1"/>
    <property type="match status" value="1"/>
</dbReference>
<organism evidence="4 5">
    <name type="scientific">Dactylonectria macrodidyma</name>
    <dbReference type="NCBI Taxonomy" id="307937"/>
    <lineage>
        <taxon>Eukaryota</taxon>
        <taxon>Fungi</taxon>
        <taxon>Dikarya</taxon>
        <taxon>Ascomycota</taxon>
        <taxon>Pezizomycotina</taxon>
        <taxon>Sordariomycetes</taxon>
        <taxon>Hypocreomycetidae</taxon>
        <taxon>Hypocreales</taxon>
        <taxon>Nectriaceae</taxon>
        <taxon>Dactylonectria</taxon>
    </lineage>
</organism>
<dbReference type="InterPro" id="IPR008030">
    <property type="entry name" value="NmrA-like"/>
</dbReference>
<dbReference type="InterPro" id="IPR051164">
    <property type="entry name" value="NmrA-like_oxidored"/>
</dbReference>
<dbReference type="InterPro" id="IPR036291">
    <property type="entry name" value="NAD(P)-bd_dom_sf"/>
</dbReference>
<comment type="caution">
    <text evidence="4">The sequence shown here is derived from an EMBL/GenBank/DDBJ whole genome shotgun (WGS) entry which is preliminary data.</text>
</comment>
<dbReference type="Proteomes" id="UP000738349">
    <property type="component" value="Unassembled WGS sequence"/>
</dbReference>
<dbReference type="AlphaFoldDB" id="A0A9P9ERC0"/>
<name>A0A9P9ERC0_9HYPO</name>
<dbReference type="Gene3D" id="3.40.50.720">
    <property type="entry name" value="NAD(P)-binding Rossmann-like Domain"/>
    <property type="match status" value="1"/>
</dbReference>
<dbReference type="Pfam" id="PF05368">
    <property type="entry name" value="NmrA"/>
    <property type="match status" value="1"/>
</dbReference>
<comment type="similarity">
    <text evidence="1">Belongs to the NmrA-type oxidoreductase family.</text>
</comment>
<sequence length="289" mass="31180">MPLILVVGATGQQGGAVTNALLASGHNNLKIRALTRNPSSAASKALADRNVELARGDLLDGDSLLTALTGCGAAYLVTDFRGEGDVAGEIKQGKLFTDKAKEANVKHLVFSSVAGADIAQAVEYFYSKFQIEEYIKASGLSWTFLRPSGLMEVLPPAGVGRAFMLGAFAATLRDVAQPYVACEDIGRMIAKAIREPDNFKSKIIDLAGDRVNVDQLQAALGKAEGTRSWRVWLPRWLVLALSPYHYRQMFKWLGLGVQPGDPSECQQILGSVLSVEEWARKQKTLADSA</sequence>
<dbReference type="PANTHER" id="PTHR42748">
    <property type="entry name" value="NITROGEN METABOLITE REPRESSION PROTEIN NMRA FAMILY MEMBER"/>
    <property type="match status" value="1"/>
</dbReference>
<keyword evidence="2" id="KW-0521">NADP</keyword>
<evidence type="ECO:0000256" key="2">
    <source>
        <dbReference type="ARBA" id="ARBA00022857"/>
    </source>
</evidence>
<accession>A0A9P9ERC0</accession>
<gene>
    <name evidence="4" type="ORF">EDB81DRAFT_723438</name>
</gene>
<keyword evidence="5" id="KW-1185">Reference proteome</keyword>
<evidence type="ECO:0000313" key="4">
    <source>
        <dbReference type="EMBL" id="KAH7142169.1"/>
    </source>
</evidence>
<dbReference type="OrthoDB" id="419598at2759"/>
<dbReference type="PANTHER" id="PTHR42748:SF7">
    <property type="entry name" value="NMRA LIKE REDOX SENSOR 1-RELATED"/>
    <property type="match status" value="1"/>
</dbReference>
<protein>
    <recommendedName>
        <fullName evidence="3">NmrA-like domain-containing protein</fullName>
    </recommendedName>
</protein>
<evidence type="ECO:0000259" key="3">
    <source>
        <dbReference type="Pfam" id="PF05368"/>
    </source>
</evidence>
<dbReference type="EMBL" id="JAGMUV010000010">
    <property type="protein sequence ID" value="KAH7142169.1"/>
    <property type="molecule type" value="Genomic_DNA"/>
</dbReference>
<feature type="domain" description="NmrA-like" evidence="3">
    <location>
        <begin position="3"/>
        <end position="248"/>
    </location>
</feature>
<evidence type="ECO:0000313" key="5">
    <source>
        <dbReference type="Proteomes" id="UP000738349"/>
    </source>
</evidence>
<proteinExistence type="inferred from homology"/>